<protein>
    <submittedName>
        <fullName evidence="2">Uncharacterized protein</fullName>
    </submittedName>
</protein>
<feature type="region of interest" description="Disordered" evidence="1">
    <location>
        <begin position="1"/>
        <end position="110"/>
    </location>
</feature>
<feature type="compositionally biased region" description="Basic and acidic residues" evidence="1">
    <location>
        <begin position="73"/>
        <end position="83"/>
    </location>
</feature>
<feature type="compositionally biased region" description="Low complexity" evidence="1">
    <location>
        <begin position="137"/>
        <end position="154"/>
    </location>
</feature>
<evidence type="ECO:0000256" key="1">
    <source>
        <dbReference type="SAM" id="MobiDB-lite"/>
    </source>
</evidence>
<dbReference type="Proteomes" id="UP000029120">
    <property type="component" value="Chromosome 2"/>
</dbReference>
<proteinExistence type="predicted"/>
<evidence type="ECO:0000313" key="2">
    <source>
        <dbReference type="EMBL" id="KFK41001.1"/>
    </source>
</evidence>
<dbReference type="AlphaFoldDB" id="A0A087HFU9"/>
<name>A0A087HFU9_ARAAL</name>
<evidence type="ECO:0000313" key="3">
    <source>
        <dbReference type="Proteomes" id="UP000029120"/>
    </source>
</evidence>
<feature type="region of interest" description="Disordered" evidence="1">
    <location>
        <begin position="126"/>
        <end position="192"/>
    </location>
</feature>
<gene>
    <name evidence="2" type="ordered locus">AALP_Aa2g072500</name>
</gene>
<accession>A0A087HFU9</accession>
<sequence>MTNDADDPRSSTGSDGDPTSWLVPGKVLRLVEETTTSLDPMSTQVTKDPTSSIHTDVDHVPTSLGLEIPSVTEDPRTHADDGAKSSSDADGLEEFHKAAEDPTSFYGLVPEDPRVRERVVDDLSFLNDEDSELPPGRADASSSCFSFDSRASSVESDDEDLLVEVEQKKKAKKKAKKKGRVKVRPNPPRSTL</sequence>
<feature type="compositionally biased region" description="Polar residues" evidence="1">
    <location>
        <begin position="33"/>
        <end position="54"/>
    </location>
</feature>
<reference evidence="3" key="1">
    <citation type="journal article" date="2015" name="Nat. Plants">
        <title>Genome expansion of Arabis alpina linked with retrotransposition and reduced symmetric DNA methylation.</title>
        <authorList>
            <person name="Willing E.M."/>
            <person name="Rawat V."/>
            <person name="Mandakova T."/>
            <person name="Maumus F."/>
            <person name="James G.V."/>
            <person name="Nordstroem K.J."/>
            <person name="Becker C."/>
            <person name="Warthmann N."/>
            <person name="Chica C."/>
            <person name="Szarzynska B."/>
            <person name="Zytnicki M."/>
            <person name="Albani M.C."/>
            <person name="Kiefer C."/>
            <person name="Bergonzi S."/>
            <person name="Castaings L."/>
            <person name="Mateos J.L."/>
            <person name="Berns M.C."/>
            <person name="Bujdoso N."/>
            <person name="Piofczyk T."/>
            <person name="de Lorenzo L."/>
            <person name="Barrero-Sicilia C."/>
            <person name="Mateos I."/>
            <person name="Piednoel M."/>
            <person name="Hagmann J."/>
            <person name="Chen-Min-Tao R."/>
            <person name="Iglesias-Fernandez R."/>
            <person name="Schuster S.C."/>
            <person name="Alonso-Blanco C."/>
            <person name="Roudier F."/>
            <person name="Carbonero P."/>
            <person name="Paz-Ares J."/>
            <person name="Davis S.J."/>
            <person name="Pecinka A."/>
            <person name="Quesneville H."/>
            <person name="Colot V."/>
            <person name="Lysak M.A."/>
            <person name="Weigel D."/>
            <person name="Coupland G."/>
            <person name="Schneeberger K."/>
        </authorList>
    </citation>
    <scope>NUCLEOTIDE SEQUENCE [LARGE SCALE GENOMIC DNA]</scope>
    <source>
        <strain evidence="3">cv. Pajares</strain>
    </source>
</reference>
<organism evidence="2 3">
    <name type="scientific">Arabis alpina</name>
    <name type="common">Alpine rock-cress</name>
    <dbReference type="NCBI Taxonomy" id="50452"/>
    <lineage>
        <taxon>Eukaryota</taxon>
        <taxon>Viridiplantae</taxon>
        <taxon>Streptophyta</taxon>
        <taxon>Embryophyta</taxon>
        <taxon>Tracheophyta</taxon>
        <taxon>Spermatophyta</taxon>
        <taxon>Magnoliopsida</taxon>
        <taxon>eudicotyledons</taxon>
        <taxon>Gunneridae</taxon>
        <taxon>Pentapetalae</taxon>
        <taxon>rosids</taxon>
        <taxon>malvids</taxon>
        <taxon>Brassicales</taxon>
        <taxon>Brassicaceae</taxon>
        <taxon>Arabideae</taxon>
        <taxon>Arabis</taxon>
    </lineage>
</organism>
<dbReference type="EMBL" id="CM002870">
    <property type="protein sequence ID" value="KFK41001.1"/>
    <property type="molecule type" value="Genomic_DNA"/>
</dbReference>
<keyword evidence="3" id="KW-1185">Reference proteome</keyword>
<dbReference type="Gramene" id="KFK41001">
    <property type="protein sequence ID" value="KFK41001"/>
    <property type="gene ID" value="AALP_AA2G072500"/>
</dbReference>
<feature type="compositionally biased region" description="Basic residues" evidence="1">
    <location>
        <begin position="169"/>
        <end position="183"/>
    </location>
</feature>